<accession>A0AAN9GFQ6</accession>
<feature type="coiled-coil region" evidence="1">
    <location>
        <begin position="66"/>
        <end position="124"/>
    </location>
</feature>
<organism evidence="3 4">
    <name type="scientific">Littorina saxatilis</name>
    <dbReference type="NCBI Taxonomy" id="31220"/>
    <lineage>
        <taxon>Eukaryota</taxon>
        <taxon>Metazoa</taxon>
        <taxon>Spiralia</taxon>
        <taxon>Lophotrochozoa</taxon>
        <taxon>Mollusca</taxon>
        <taxon>Gastropoda</taxon>
        <taxon>Caenogastropoda</taxon>
        <taxon>Littorinimorpha</taxon>
        <taxon>Littorinoidea</taxon>
        <taxon>Littorinidae</taxon>
        <taxon>Littorina</taxon>
    </lineage>
</organism>
<reference evidence="3 4" key="1">
    <citation type="submission" date="2024-02" db="EMBL/GenBank/DDBJ databases">
        <title>Chromosome-scale genome assembly of the rough periwinkle Littorina saxatilis.</title>
        <authorList>
            <person name="De Jode A."/>
            <person name="Faria R."/>
            <person name="Formenti G."/>
            <person name="Sims Y."/>
            <person name="Smith T.P."/>
            <person name="Tracey A."/>
            <person name="Wood J.M.D."/>
            <person name="Zagrodzka Z.B."/>
            <person name="Johannesson K."/>
            <person name="Butlin R.K."/>
            <person name="Leder E.H."/>
        </authorList>
    </citation>
    <scope>NUCLEOTIDE SEQUENCE [LARGE SCALE GENOMIC DNA]</scope>
    <source>
        <strain evidence="3">Snail1</strain>
        <tissue evidence="3">Muscle</tissue>
    </source>
</reference>
<feature type="region of interest" description="Disordered" evidence="2">
    <location>
        <begin position="1"/>
        <end position="44"/>
    </location>
</feature>
<feature type="compositionally biased region" description="Basic and acidic residues" evidence="2">
    <location>
        <begin position="23"/>
        <end position="35"/>
    </location>
</feature>
<name>A0AAN9GFQ6_9CAEN</name>
<evidence type="ECO:0000313" key="4">
    <source>
        <dbReference type="Proteomes" id="UP001374579"/>
    </source>
</evidence>
<keyword evidence="4" id="KW-1185">Reference proteome</keyword>
<protein>
    <submittedName>
        <fullName evidence="3">Uncharacterized protein</fullName>
    </submittedName>
</protein>
<evidence type="ECO:0000313" key="3">
    <source>
        <dbReference type="EMBL" id="KAK7106099.1"/>
    </source>
</evidence>
<sequence>MCAHGGVRTPKRVCTKLTPRNKSLAERGDRTHADSDQLATKPARYQLSYVPAPVSTHERKGRKRFLLCVQEENAEEKDEEDELEAEKKSQQRVNSHFQEIEALVRQEGLRLEALKLRLDEHEQECERRHEWVTETLAQKVDGGELTLFKDAVRLQLYNFVNKRTPYGPAGAKQQIKVNCLSCDKKSYTTAVPAERTLPQAGAFPPVISQRPHTVYETDIIRRHGRSLLEGKTGGPDFYSLQRSCGGQHTSIDVRQTWTYEIHQKESLTKGGDGRLNPGGATHSPSKKGTRGTRSTEQLVAQMQFHNPPRP</sequence>
<dbReference type="AlphaFoldDB" id="A0AAN9GFQ6"/>
<keyword evidence="1" id="KW-0175">Coiled coil</keyword>
<proteinExistence type="predicted"/>
<feature type="region of interest" description="Disordered" evidence="2">
    <location>
        <begin position="265"/>
        <end position="293"/>
    </location>
</feature>
<dbReference type="Proteomes" id="UP001374579">
    <property type="component" value="Unassembled WGS sequence"/>
</dbReference>
<evidence type="ECO:0000256" key="1">
    <source>
        <dbReference type="SAM" id="Coils"/>
    </source>
</evidence>
<gene>
    <name evidence="3" type="ORF">V1264_017396</name>
</gene>
<comment type="caution">
    <text evidence="3">The sequence shown here is derived from an EMBL/GenBank/DDBJ whole genome shotgun (WGS) entry which is preliminary data.</text>
</comment>
<evidence type="ECO:0000256" key="2">
    <source>
        <dbReference type="SAM" id="MobiDB-lite"/>
    </source>
</evidence>
<dbReference type="EMBL" id="JBAMIC010000007">
    <property type="protein sequence ID" value="KAK7106099.1"/>
    <property type="molecule type" value="Genomic_DNA"/>
</dbReference>